<dbReference type="PROSITE" id="PS50188">
    <property type="entry name" value="B302_SPRY"/>
    <property type="match status" value="1"/>
</dbReference>
<keyword evidence="4" id="KW-1185">Reference proteome</keyword>
<evidence type="ECO:0000256" key="1">
    <source>
        <dbReference type="SAM" id="SignalP"/>
    </source>
</evidence>
<keyword evidence="1" id="KW-0732">Signal</keyword>
<dbReference type="InterPro" id="IPR001870">
    <property type="entry name" value="B30.2/SPRY"/>
</dbReference>
<dbReference type="InterPro" id="IPR013320">
    <property type="entry name" value="ConA-like_dom_sf"/>
</dbReference>
<feature type="signal peptide" evidence="1">
    <location>
        <begin position="1"/>
        <end position="21"/>
    </location>
</feature>
<dbReference type="RefSeq" id="WP_380021430.1">
    <property type="nucleotide sequence ID" value="NZ_JBHSHD010000010.1"/>
</dbReference>
<dbReference type="Gene3D" id="2.60.120.920">
    <property type="match status" value="1"/>
</dbReference>
<evidence type="ECO:0000313" key="3">
    <source>
        <dbReference type="EMBL" id="MFC4821144.1"/>
    </source>
</evidence>
<organism evidence="3 4">
    <name type="scientific">Dokdonella ginsengisoli</name>
    <dbReference type="NCBI Taxonomy" id="363846"/>
    <lineage>
        <taxon>Bacteria</taxon>
        <taxon>Pseudomonadati</taxon>
        <taxon>Pseudomonadota</taxon>
        <taxon>Gammaproteobacteria</taxon>
        <taxon>Lysobacterales</taxon>
        <taxon>Rhodanobacteraceae</taxon>
        <taxon>Dokdonella</taxon>
    </lineage>
</organism>
<name>A0ABV9QWX7_9GAMM</name>
<dbReference type="SUPFAM" id="SSF49899">
    <property type="entry name" value="Concanavalin A-like lectins/glucanases"/>
    <property type="match status" value="1"/>
</dbReference>
<reference evidence="4" key="1">
    <citation type="journal article" date="2019" name="Int. J. Syst. Evol. Microbiol.">
        <title>The Global Catalogue of Microorganisms (GCM) 10K type strain sequencing project: providing services to taxonomists for standard genome sequencing and annotation.</title>
        <authorList>
            <consortium name="The Broad Institute Genomics Platform"/>
            <consortium name="The Broad Institute Genome Sequencing Center for Infectious Disease"/>
            <person name="Wu L."/>
            <person name="Ma J."/>
        </authorList>
    </citation>
    <scope>NUCLEOTIDE SEQUENCE [LARGE SCALE GENOMIC DNA]</scope>
    <source>
        <strain evidence="4">CCUG 30340</strain>
    </source>
</reference>
<proteinExistence type="predicted"/>
<gene>
    <name evidence="3" type="ORF">ACFO6Q_12470</name>
</gene>
<dbReference type="InterPro" id="IPR043136">
    <property type="entry name" value="B30.2/SPRY_sf"/>
</dbReference>
<protein>
    <recommendedName>
        <fullName evidence="2">B30.2/SPRY domain-containing protein</fullName>
    </recommendedName>
</protein>
<dbReference type="EMBL" id="JBHSHD010000010">
    <property type="protein sequence ID" value="MFC4821144.1"/>
    <property type="molecule type" value="Genomic_DNA"/>
</dbReference>
<accession>A0ABV9QWX7</accession>
<sequence>MECRICIFAAALLFAAPPTSATSDEAFRIYATWNPFDAHDLLEFDNDRLTVANGRNFWAGSRATMSVAEGVWYWEITYRYFPLGFSDAQTGLAWTNWSVSDPPGAFGSVARAVGTNRAGDILVGGNLLASIGPVADEAVVRHLLDADTGNYQVANGGEPWVSATLFPGYFSRTPQFPIVSVRAGAVVTANFGASAFVYEVPAGAHPGIYIEYRYDDYIMRDGFEW</sequence>
<comment type="caution">
    <text evidence="3">The sequence shown here is derived from an EMBL/GenBank/DDBJ whole genome shotgun (WGS) entry which is preliminary data.</text>
</comment>
<evidence type="ECO:0000313" key="4">
    <source>
        <dbReference type="Proteomes" id="UP001595886"/>
    </source>
</evidence>
<evidence type="ECO:0000259" key="2">
    <source>
        <dbReference type="PROSITE" id="PS50188"/>
    </source>
</evidence>
<dbReference type="Proteomes" id="UP001595886">
    <property type="component" value="Unassembled WGS sequence"/>
</dbReference>
<feature type="domain" description="B30.2/SPRY" evidence="2">
    <location>
        <begin position="11"/>
        <end position="196"/>
    </location>
</feature>
<feature type="chain" id="PRO_5046438767" description="B30.2/SPRY domain-containing protein" evidence="1">
    <location>
        <begin position="22"/>
        <end position="225"/>
    </location>
</feature>